<dbReference type="EMBL" id="JAGHQM010000493">
    <property type="protein sequence ID" value="KAH0559905.1"/>
    <property type="molecule type" value="Genomic_DNA"/>
</dbReference>
<proteinExistence type="predicted"/>
<dbReference type="AlphaFoldDB" id="A0A9P8RR02"/>
<feature type="chain" id="PRO_5040307675" evidence="1">
    <location>
        <begin position="18"/>
        <end position="171"/>
    </location>
</feature>
<organism evidence="2 3">
    <name type="scientific">Trichoglossum hirsutum</name>
    <dbReference type="NCBI Taxonomy" id="265104"/>
    <lineage>
        <taxon>Eukaryota</taxon>
        <taxon>Fungi</taxon>
        <taxon>Dikarya</taxon>
        <taxon>Ascomycota</taxon>
        <taxon>Pezizomycotina</taxon>
        <taxon>Geoglossomycetes</taxon>
        <taxon>Geoglossales</taxon>
        <taxon>Geoglossaceae</taxon>
        <taxon>Trichoglossum</taxon>
    </lineage>
</organism>
<evidence type="ECO:0000313" key="3">
    <source>
        <dbReference type="Proteomes" id="UP000750711"/>
    </source>
</evidence>
<name>A0A9P8RR02_9PEZI</name>
<keyword evidence="3" id="KW-1185">Reference proteome</keyword>
<comment type="caution">
    <text evidence="2">The sequence shown here is derived from an EMBL/GenBank/DDBJ whole genome shotgun (WGS) entry which is preliminary data.</text>
</comment>
<keyword evidence="1" id="KW-0732">Signal</keyword>
<reference evidence="2" key="1">
    <citation type="submission" date="2021-03" db="EMBL/GenBank/DDBJ databases">
        <title>Comparative genomics and phylogenomic investigation of the class Geoglossomycetes provide insights into ecological specialization and systematics.</title>
        <authorList>
            <person name="Melie T."/>
            <person name="Pirro S."/>
            <person name="Miller A.N."/>
            <person name="Quandt A."/>
        </authorList>
    </citation>
    <scope>NUCLEOTIDE SEQUENCE</scope>
    <source>
        <strain evidence="2">CAQ_001_2017</strain>
    </source>
</reference>
<sequence>MIYIAAALITALSFAGAVQLDVSDPDGLYLHVVEPNGTVVTHYAGESGNSTLKFMRRGSVPTSVTANSKRDTGAHCNNIGGSPEDFLAAEGGLSSFFGSNGQSFASHISYKIGNGVAYGCDYGNGQTYTACQLSSDVDAIDSKCGTGGAGWSSHESWKSSYGRTLASEKFC</sequence>
<protein>
    <submittedName>
        <fullName evidence="2">Uncharacterized protein</fullName>
    </submittedName>
</protein>
<gene>
    <name evidence="2" type="ORF">GP486_003578</name>
</gene>
<evidence type="ECO:0000256" key="1">
    <source>
        <dbReference type="SAM" id="SignalP"/>
    </source>
</evidence>
<evidence type="ECO:0000313" key="2">
    <source>
        <dbReference type="EMBL" id="KAH0559905.1"/>
    </source>
</evidence>
<dbReference type="Proteomes" id="UP000750711">
    <property type="component" value="Unassembled WGS sequence"/>
</dbReference>
<feature type="signal peptide" evidence="1">
    <location>
        <begin position="1"/>
        <end position="17"/>
    </location>
</feature>
<accession>A0A9P8RR02</accession>